<protein>
    <submittedName>
        <fullName evidence="1">Uncharacterized protein</fullName>
    </submittedName>
</protein>
<accession>A0ACC0KKA5</accession>
<reference evidence="1 2" key="1">
    <citation type="journal article" date="2022" name="Genome Biol. Evol.">
        <title>The Spruce Budworm Genome: Reconstructing the Evolutionary History of Antifreeze Proteins.</title>
        <authorList>
            <person name="Beliveau C."/>
            <person name="Gagne P."/>
            <person name="Picq S."/>
            <person name="Vernygora O."/>
            <person name="Keeling C.I."/>
            <person name="Pinkney K."/>
            <person name="Doucet D."/>
            <person name="Wen F."/>
            <person name="Johnston J.S."/>
            <person name="Maaroufi H."/>
            <person name="Boyle B."/>
            <person name="Laroche J."/>
            <person name="Dewar K."/>
            <person name="Juretic N."/>
            <person name="Blackburn G."/>
            <person name="Nisole A."/>
            <person name="Brunet B."/>
            <person name="Brandao M."/>
            <person name="Lumley L."/>
            <person name="Duan J."/>
            <person name="Quan G."/>
            <person name="Lucarotti C.J."/>
            <person name="Roe A.D."/>
            <person name="Sperling F.A.H."/>
            <person name="Levesque R.C."/>
            <person name="Cusson M."/>
        </authorList>
    </citation>
    <scope>NUCLEOTIDE SEQUENCE [LARGE SCALE GENOMIC DNA]</scope>
    <source>
        <strain evidence="1">Glfc:IPQL:Cfum</strain>
    </source>
</reference>
<keyword evidence="2" id="KW-1185">Reference proteome</keyword>
<evidence type="ECO:0000313" key="1">
    <source>
        <dbReference type="EMBL" id="KAI8436969.1"/>
    </source>
</evidence>
<dbReference type="EMBL" id="CM046117">
    <property type="protein sequence ID" value="KAI8436969.1"/>
    <property type="molecule type" value="Genomic_DNA"/>
</dbReference>
<sequence>MVDKGGACASPRFPRCAGDSGIASNLVTMSAQCRDAIAAACDVTHNTSTREKTCSYASRLAMNVDSGGGGSAEVMVYSLGWGMGEPERRGADRKRSQPAAALSLDDGHEVDVLPLNNQVGGHTRLLVLNDSTVIKPLNIRELHFYMNIPEDIQSFVPRYKALVSRLACLSVERGWAGLRERKRERERAWGQEQNISFLVVARAAAQRRTERLRRHSTLPPLIAPYSGVMQASMAGGSKPDKRYSPCFRDENGRKQSLGGKRKRDDVFKFKVHRNGNASEVLMSIAHMDNSNKQYFLMMENITSSYRRPCILDLKMGTRQHGDDASAEKRSKQIAKCAASTSASLGVRLCGMQVYVQETGACVRRDKYWGRALSEAGLREALADFFAAGAAPRARVVRQALRRLDALRRAIAKQTSYSSLLIVYEGDVPGFSEEASGYSADASSSSADAPRSHFDMSTLHDGISSDREREPFTPHSEETMGGYEEGEVGGSGHSPRRQPPSPDSTDSWMAYSSTSSESWRGEGAHSPPSPAAAPELGKRARTAPAAPPPAPAPATPPPDERVDIRMIDFAHTAFAGAAAESPLATATPHHGPDCGFLTGIDSLTRLLTEILQPYS</sequence>
<dbReference type="Proteomes" id="UP001064048">
    <property type="component" value="Chromosome 17"/>
</dbReference>
<comment type="caution">
    <text evidence="1">The sequence shown here is derived from an EMBL/GenBank/DDBJ whole genome shotgun (WGS) entry which is preliminary data.</text>
</comment>
<gene>
    <name evidence="1" type="ORF">MSG28_010382</name>
</gene>
<name>A0ACC0KKA5_CHOFU</name>
<evidence type="ECO:0000313" key="2">
    <source>
        <dbReference type="Proteomes" id="UP001064048"/>
    </source>
</evidence>
<proteinExistence type="predicted"/>
<organism evidence="1 2">
    <name type="scientific">Choristoneura fumiferana</name>
    <name type="common">Spruce budworm moth</name>
    <name type="synonym">Archips fumiferana</name>
    <dbReference type="NCBI Taxonomy" id="7141"/>
    <lineage>
        <taxon>Eukaryota</taxon>
        <taxon>Metazoa</taxon>
        <taxon>Ecdysozoa</taxon>
        <taxon>Arthropoda</taxon>
        <taxon>Hexapoda</taxon>
        <taxon>Insecta</taxon>
        <taxon>Pterygota</taxon>
        <taxon>Neoptera</taxon>
        <taxon>Endopterygota</taxon>
        <taxon>Lepidoptera</taxon>
        <taxon>Glossata</taxon>
        <taxon>Ditrysia</taxon>
        <taxon>Tortricoidea</taxon>
        <taxon>Tortricidae</taxon>
        <taxon>Tortricinae</taxon>
        <taxon>Choristoneura</taxon>
    </lineage>
</organism>